<keyword evidence="3" id="KW-1185">Reference proteome</keyword>
<dbReference type="EMBL" id="JAFELM010000028">
    <property type="protein sequence ID" value="MBM6617984.1"/>
    <property type="molecule type" value="Genomic_DNA"/>
</dbReference>
<gene>
    <name evidence="2" type="ORF">JR050_09920</name>
</gene>
<accession>A0ABS2DHR7</accession>
<protein>
    <submittedName>
        <fullName evidence="2">Uncharacterized protein</fullName>
    </submittedName>
</protein>
<evidence type="ECO:0000256" key="1">
    <source>
        <dbReference type="SAM" id="Phobius"/>
    </source>
</evidence>
<organism evidence="2 3">
    <name type="scientific">Bacillus suaedaesalsae</name>
    <dbReference type="NCBI Taxonomy" id="2810349"/>
    <lineage>
        <taxon>Bacteria</taxon>
        <taxon>Bacillati</taxon>
        <taxon>Bacillota</taxon>
        <taxon>Bacilli</taxon>
        <taxon>Bacillales</taxon>
        <taxon>Bacillaceae</taxon>
        <taxon>Bacillus</taxon>
    </lineage>
</organism>
<dbReference type="RefSeq" id="WP_204203333.1">
    <property type="nucleotide sequence ID" value="NZ_JAFELM010000028.1"/>
</dbReference>
<feature type="transmembrane region" description="Helical" evidence="1">
    <location>
        <begin position="60"/>
        <end position="83"/>
    </location>
</feature>
<reference evidence="2 3" key="1">
    <citation type="submission" date="2021-02" db="EMBL/GenBank/DDBJ databases">
        <title>Bacillus sp. RD4P76, an endophyte from a halophyte.</title>
        <authorList>
            <person name="Sun J.-Q."/>
        </authorList>
    </citation>
    <scope>NUCLEOTIDE SEQUENCE [LARGE SCALE GENOMIC DNA]</scope>
    <source>
        <strain evidence="2 3">RD4P76</strain>
    </source>
</reference>
<keyword evidence="1" id="KW-1133">Transmembrane helix</keyword>
<keyword evidence="1" id="KW-0472">Membrane</keyword>
<name>A0ABS2DHR7_9BACI</name>
<proteinExistence type="predicted"/>
<comment type="caution">
    <text evidence="2">The sequence shown here is derived from an EMBL/GenBank/DDBJ whole genome shotgun (WGS) entry which is preliminary data.</text>
</comment>
<evidence type="ECO:0000313" key="3">
    <source>
        <dbReference type="Proteomes" id="UP001518925"/>
    </source>
</evidence>
<dbReference type="Proteomes" id="UP001518925">
    <property type="component" value="Unassembled WGS sequence"/>
</dbReference>
<keyword evidence="1" id="KW-0812">Transmembrane</keyword>
<feature type="transmembrane region" description="Helical" evidence="1">
    <location>
        <begin position="30"/>
        <end position="48"/>
    </location>
</feature>
<sequence length="89" mass="9872">MTFILMGLLVLISVGCFLEGKAVERRGVKLILSLSLSILIPFLMTGSLQGLVSEGMIQGVLIYVVIHSVIPVISFFIFQLLLYQIKLFE</sequence>
<evidence type="ECO:0000313" key="2">
    <source>
        <dbReference type="EMBL" id="MBM6617984.1"/>
    </source>
</evidence>